<protein>
    <recommendedName>
        <fullName evidence="5">TrbL/VirB6 plasmid conjugal transfer protein</fullName>
    </recommendedName>
</protein>
<evidence type="ECO:0000256" key="2">
    <source>
        <dbReference type="SAM" id="Phobius"/>
    </source>
</evidence>
<gene>
    <name evidence="3" type="ORF">FB557_2837</name>
</gene>
<organism evidence="3 4">
    <name type="scientific">Marihabitans asiaticum</name>
    <dbReference type="NCBI Taxonomy" id="415218"/>
    <lineage>
        <taxon>Bacteria</taxon>
        <taxon>Bacillati</taxon>
        <taxon>Actinomycetota</taxon>
        <taxon>Actinomycetes</taxon>
        <taxon>Micrococcales</taxon>
        <taxon>Intrasporangiaceae</taxon>
        <taxon>Marihabitans</taxon>
    </lineage>
</organism>
<feature type="compositionally biased region" description="Gly residues" evidence="1">
    <location>
        <begin position="461"/>
        <end position="474"/>
    </location>
</feature>
<feature type="transmembrane region" description="Helical" evidence="2">
    <location>
        <begin position="203"/>
        <end position="224"/>
    </location>
</feature>
<evidence type="ECO:0000256" key="1">
    <source>
        <dbReference type="SAM" id="MobiDB-lite"/>
    </source>
</evidence>
<sequence length="514" mass="51905">MANPTLDPCAGPLKHLPSCRAGQAIGDAADKVGAVIEFGKDPFGYVAQKEAEAAKALTENLIPALARVTEPDLSAEWFINAYRISFAGAVIAWVLILLYDLTTFRRRGESGAELVDSVVRWSPVFLVGSMFGPAAGASIVKLIGSLNASLINWGIASTTEELVQNFNAIIGDDPSKFLGGSFVAMLVFFCLVLALLLVLVVLVIMLVTLYMSGVVLPLSLMWAAKVGQREKGRKVVMVWAGILCSQPLIFLLLGFAFSGITAQAMEVLSETPSGGGLPPLEMLVQLVVVIIMLVMATLGPTTLASFAPVGPTDGAPSGPRMNVPKARSGGGRGGAGPSAPTSSQTSQIAARQAASTGSSSTVATAAGGAATGGALIAAKAAHESGKGLARHAQQVREQAQDAGQQGGDGGQDGGGRGSGSPSLQSSGSGSRSSGAEGSSEQSDGGLNAAGGGGPSSSVQDGSGGGFDGSSGGPGLKSMLGAAGQVASNAGALAQQAGDHAERQMDHHREEGRRR</sequence>
<reference evidence="3 4" key="1">
    <citation type="submission" date="2019-06" db="EMBL/GenBank/DDBJ databases">
        <title>Sequencing the genomes of 1000 actinobacteria strains.</title>
        <authorList>
            <person name="Klenk H.-P."/>
        </authorList>
    </citation>
    <scope>NUCLEOTIDE SEQUENCE [LARGE SCALE GENOMIC DNA]</scope>
    <source>
        <strain evidence="3 4">DSM 18935</strain>
    </source>
</reference>
<dbReference type="OrthoDB" id="5116275at2"/>
<keyword evidence="2" id="KW-0472">Membrane</keyword>
<feature type="region of interest" description="Disordered" evidence="1">
    <location>
        <begin position="385"/>
        <end position="514"/>
    </location>
</feature>
<feature type="region of interest" description="Disordered" evidence="1">
    <location>
        <begin position="312"/>
        <end position="359"/>
    </location>
</feature>
<feature type="transmembrane region" description="Helical" evidence="2">
    <location>
        <begin position="236"/>
        <end position="262"/>
    </location>
</feature>
<dbReference type="Proteomes" id="UP000315628">
    <property type="component" value="Unassembled WGS sequence"/>
</dbReference>
<proteinExistence type="predicted"/>
<evidence type="ECO:0000313" key="3">
    <source>
        <dbReference type="EMBL" id="TWD13070.1"/>
    </source>
</evidence>
<keyword evidence="2" id="KW-1133">Transmembrane helix</keyword>
<feature type="transmembrane region" description="Helical" evidence="2">
    <location>
        <begin position="282"/>
        <end position="299"/>
    </location>
</feature>
<evidence type="ECO:0000313" key="4">
    <source>
        <dbReference type="Proteomes" id="UP000315628"/>
    </source>
</evidence>
<dbReference type="AlphaFoldDB" id="A0A560W630"/>
<comment type="caution">
    <text evidence="3">The sequence shown here is derived from an EMBL/GenBank/DDBJ whole genome shotgun (WGS) entry which is preliminary data.</text>
</comment>
<keyword evidence="4" id="KW-1185">Reference proteome</keyword>
<feature type="compositionally biased region" description="Low complexity" evidence="1">
    <location>
        <begin position="419"/>
        <end position="446"/>
    </location>
</feature>
<evidence type="ECO:0008006" key="5">
    <source>
        <dbReference type="Google" id="ProtNLM"/>
    </source>
</evidence>
<feature type="compositionally biased region" description="Basic and acidic residues" evidence="1">
    <location>
        <begin position="498"/>
        <end position="514"/>
    </location>
</feature>
<feature type="compositionally biased region" description="Gly residues" evidence="1">
    <location>
        <begin position="404"/>
        <end position="418"/>
    </location>
</feature>
<keyword evidence="2" id="KW-0812">Transmembrane</keyword>
<name>A0A560W630_9MICO</name>
<feature type="transmembrane region" description="Helical" evidence="2">
    <location>
        <begin position="81"/>
        <end position="99"/>
    </location>
</feature>
<accession>A0A560W630</accession>
<feature type="transmembrane region" description="Helical" evidence="2">
    <location>
        <begin position="177"/>
        <end position="197"/>
    </location>
</feature>
<dbReference type="EMBL" id="VIUW01000006">
    <property type="protein sequence ID" value="TWD13070.1"/>
    <property type="molecule type" value="Genomic_DNA"/>
</dbReference>
<dbReference type="RefSeq" id="WP_144858269.1">
    <property type="nucleotide sequence ID" value="NZ_BAAAYT010000012.1"/>
</dbReference>